<proteinExistence type="predicted"/>
<evidence type="ECO:0000313" key="3">
    <source>
        <dbReference type="Proteomes" id="UP001344447"/>
    </source>
</evidence>
<comment type="caution">
    <text evidence="2">The sequence shown here is derived from an EMBL/GenBank/DDBJ whole genome shotgun (WGS) entry which is preliminary data.</text>
</comment>
<reference evidence="2 3" key="1">
    <citation type="submission" date="2023-11" db="EMBL/GenBank/DDBJ databases">
        <title>Dfirmibasis_genome.</title>
        <authorList>
            <person name="Edelbroek B."/>
            <person name="Kjellin J."/>
            <person name="Jerlstrom-Hultqvist J."/>
            <person name="Soderbom F."/>
        </authorList>
    </citation>
    <scope>NUCLEOTIDE SEQUENCE [LARGE SCALE GENOMIC DNA]</scope>
    <source>
        <strain evidence="2 3">TNS-C-14</strain>
    </source>
</reference>
<dbReference type="InterPro" id="IPR036273">
    <property type="entry name" value="CRAL/TRIO_N_dom_sf"/>
</dbReference>
<dbReference type="Gene3D" id="3.40.525.10">
    <property type="entry name" value="CRAL-TRIO lipid binding domain"/>
    <property type="match status" value="1"/>
</dbReference>
<dbReference type="Proteomes" id="UP001344447">
    <property type="component" value="Unassembled WGS sequence"/>
</dbReference>
<evidence type="ECO:0000313" key="2">
    <source>
        <dbReference type="EMBL" id="KAK5579226.1"/>
    </source>
</evidence>
<dbReference type="SUPFAM" id="SSF52087">
    <property type="entry name" value="CRAL/TRIO domain"/>
    <property type="match status" value="1"/>
</dbReference>
<keyword evidence="3" id="KW-1185">Reference proteome</keyword>
<evidence type="ECO:0000259" key="1">
    <source>
        <dbReference type="PROSITE" id="PS50191"/>
    </source>
</evidence>
<gene>
    <name evidence="2" type="ORF">RB653_008906</name>
</gene>
<dbReference type="InterPro" id="IPR036865">
    <property type="entry name" value="CRAL-TRIO_dom_sf"/>
</dbReference>
<dbReference type="CDD" id="cd00170">
    <property type="entry name" value="SEC14"/>
    <property type="match status" value="1"/>
</dbReference>
<dbReference type="PANTHER" id="PTHR10174">
    <property type="entry name" value="ALPHA-TOCOPHEROL TRANSFER PROTEIN-RELATED"/>
    <property type="match status" value="1"/>
</dbReference>
<name>A0AAN7YS79_9MYCE</name>
<dbReference type="SUPFAM" id="SSF46938">
    <property type="entry name" value="CRAL/TRIO N-terminal domain"/>
    <property type="match status" value="1"/>
</dbReference>
<dbReference type="PANTHER" id="PTHR10174:SF208">
    <property type="entry name" value="CRAL-TRIO DOMAIN-CONTAINING PROTEIN DDB_G0278031"/>
    <property type="match status" value="1"/>
</dbReference>
<feature type="domain" description="CRAL-TRIO" evidence="1">
    <location>
        <begin position="82"/>
        <end position="245"/>
    </location>
</feature>
<organism evidence="2 3">
    <name type="scientific">Dictyostelium firmibasis</name>
    <dbReference type="NCBI Taxonomy" id="79012"/>
    <lineage>
        <taxon>Eukaryota</taxon>
        <taxon>Amoebozoa</taxon>
        <taxon>Evosea</taxon>
        <taxon>Eumycetozoa</taxon>
        <taxon>Dictyostelia</taxon>
        <taxon>Dictyosteliales</taxon>
        <taxon>Dictyosteliaceae</taxon>
        <taxon>Dictyostelium</taxon>
    </lineage>
</organism>
<dbReference type="EMBL" id="JAVFKY010000003">
    <property type="protein sequence ID" value="KAK5579226.1"/>
    <property type="molecule type" value="Genomic_DNA"/>
</dbReference>
<dbReference type="Pfam" id="PF00650">
    <property type="entry name" value="CRAL_TRIO"/>
    <property type="match status" value="1"/>
</dbReference>
<dbReference type="SMART" id="SM00516">
    <property type="entry name" value="SEC14"/>
    <property type="match status" value="1"/>
</dbReference>
<dbReference type="GO" id="GO:0016020">
    <property type="term" value="C:membrane"/>
    <property type="evidence" value="ECO:0007669"/>
    <property type="project" value="TreeGrafter"/>
</dbReference>
<dbReference type="AlphaFoldDB" id="A0AAN7YS79"/>
<protein>
    <recommendedName>
        <fullName evidence="1">CRAL-TRIO domain-containing protein</fullName>
    </recommendedName>
</protein>
<dbReference type="GO" id="GO:1902936">
    <property type="term" value="F:phosphatidylinositol bisphosphate binding"/>
    <property type="evidence" value="ECO:0007669"/>
    <property type="project" value="TreeGrafter"/>
</dbReference>
<sequence>MVSVENNEEQFNILEDLTNEENEKLKIFRGFPICKGIEDQYLLLFLFSKKFDLEKSHILIKNNLMIREKLNISFPVVKHQVNEELAKKSSSFNIIGHRDKDGRSISYLYPSKLVPKEYSLKDYMTFLLWSQDQSVHDHSSAHREGMTIIEDLHRISMFKHFDSRMTEFLKKYQLNDMQNVFIGRIQKIYIINSPWVLKPLLTLAKTFMKSKIISRVEICKRDHIFSKIDPSNVLIEFGGSLNLTYEAYFDRLPSNF</sequence>
<accession>A0AAN7YS79</accession>
<dbReference type="InterPro" id="IPR001251">
    <property type="entry name" value="CRAL-TRIO_dom"/>
</dbReference>
<dbReference type="PROSITE" id="PS50191">
    <property type="entry name" value="CRAL_TRIO"/>
    <property type="match status" value="1"/>
</dbReference>